<dbReference type="Proteomes" id="UP000621560">
    <property type="component" value="Unassembled WGS sequence"/>
</dbReference>
<dbReference type="RefSeq" id="WP_190917424.1">
    <property type="nucleotide sequence ID" value="NZ_JACXIZ010000017.1"/>
</dbReference>
<dbReference type="Pfam" id="PF01547">
    <property type="entry name" value="SBP_bac_1"/>
    <property type="match status" value="1"/>
</dbReference>
<dbReference type="InterPro" id="IPR050490">
    <property type="entry name" value="Bact_solute-bd_prot1"/>
</dbReference>
<dbReference type="AlphaFoldDB" id="A0A927BUI4"/>
<feature type="signal peptide" evidence="7">
    <location>
        <begin position="1"/>
        <end position="28"/>
    </location>
</feature>
<evidence type="ECO:0000313" key="8">
    <source>
        <dbReference type="EMBL" id="MBD2845633.1"/>
    </source>
</evidence>
<evidence type="ECO:0000256" key="4">
    <source>
        <dbReference type="ARBA" id="ARBA00023139"/>
    </source>
</evidence>
<dbReference type="EMBL" id="JACXIZ010000017">
    <property type="protein sequence ID" value="MBD2845633.1"/>
    <property type="molecule type" value="Genomic_DNA"/>
</dbReference>
<name>A0A927BUI4_9BACL</name>
<evidence type="ECO:0000256" key="7">
    <source>
        <dbReference type="SAM" id="SignalP"/>
    </source>
</evidence>
<feature type="region of interest" description="Disordered" evidence="6">
    <location>
        <begin position="28"/>
        <end position="52"/>
    </location>
</feature>
<feature type="chain" id="PRO_5039326120" evidence="7">
    <location>
        <begin position="29"/>
        <end position="507"/>
    </location>
</feature>
<evidence type="ECO:0000313" key="9">
    <source>
        <dbReference type="Proteomes" id="UP000621560"/>
    </source>
</evidence>
<dbReference type="PROSITE" id="PS51257">
    <property type="entry name" value="PROKAR_LIPOPROTEIN"/>
    <property type="match status" value="1"/>
</dbReference>
<dbReference type="PANTHER" id="PTHR43649">
    <property type="entry name" value="ARABINOSE-BINDING PROTEIN-RELATED"/>
    <property type="match status" value="1"/>
</dbReference>
<evidence type="ECO:0000256" key="5">
    <source>
        <dbReference type="ARBA" id="ARBA00023288"/>
    </source>
</evidence>
<evidence type="ECO:0000256" key="2">
    <source>
        <dbReference type="ARBA" id="ARBA00022729"/>
    </source>
</evidence>
<dbReference type="InterPro" id="IPR006059">
    <property type="entry name" value="SBP"/>
</dbReference>
<evidence type="ECO:0000256" key="6">
    <source>
        <dbReference type="SAM" id="MobiDB-lite"/>
    </source>
</evidence>
<proteinExistence type="predicted"/>
<dbReference type="SUPFAM" id="SSF53850">
    <property type="entry name" value="Periplasmic binding protein-like II"/>
    <property type="match status" value="1"/>
</dbReference>
<dbReference type="Gene3D" id="3.40.190.10">
    <property type="entry name" value="Periplasmic binding protein-like II"/>
    <property type="match status" value="2"/>
</dbReference>
<accession>A0A927BUI4</accession>
<keyword evidence="3" id="KW-0472">Membrane</keyword>
<evidence type="ECO:0000256" key="1">
    <source>
        <dbReference type="ARBA" id="ARBA00022475"/>
    </source>
</evidence>
<keyword evidence="9" id="KW-1185">Reference proteome</keyword>
<gene>
    <name evidence="8" type="ORF">IDH44_10570</name>
</gene>
<organism evidence="8 9">
    <name type="scientific">Paenibacillus sabuli</name>
    <dbReference type="NCBI Taxonomy" id="2772509"/>
    <lineage>
        <taxon>Bacteria</taxon>
        <taxon>Bacillati</taxon>
        <taxon>Bacillota</taxon>
        <taxon>Bacilli</taxon>
        <taxon>Bacillales</taxon>
        <taxon>Paenibacillaceae</taxon>
        <taxon>Paenibacillus</taxon>
    </lineage>
</organism>
<reference evidence="8" key="1">
    <citation type="submission" date="2020-09" db="EMBL/GenBank/DDBJ databases">
        <title>A novel bacterium of genus Paenibacillus, isolated from South China Sea.</title>
        <authorList>
            <person name="Huang H."/>
            <person name="Mo K."/>
            <person name="Hu Y."/>
        </authorList>
    </citation>
    <scope>NUCLEOTIDE SEQUENCE</scope>
    <source>
        <strain evidence="8">IB182496</strain>
    </source>
</reference>
<dbReference type="PANTHER" id="PTHR43649:SF33">
    <property type="entry name" value="POLYGALACTURONAN_RHAMNOGALACTURONAN-BINDING PROTEIN YTCQ"/>
    <property type="match status" value="1"/>
</dbReference>
<evidence type="ECO:0000256" key="3">
    <source>
        <dbReference type="ARBA" id="ARBA00023136"/>
    </source>
</evidence>
<keyword evidence="5" id="KW-0449">Lipoprotein</keyword>
<protein>
    <submittedName>
        <fullName evidence="8">Extracellular solute-binding protein</fullName>
    </submittedName>
</protein>
<comment type="caution">
    <text evidence="8">The sequence shown here is derived from an EMBL/GenBank/DDBJ whole genome shotgun (WGS) entry which is preliminary data.</text>
</comment>
<sequence>MKENRWMKAKSGLLVLLAAMLIAGCSGGGSPSEGANAGESGQDRTAQSEDGTKLRVYVPSNVEEFPAGTNLNHNEIAAYIAEQTGFDIEWELQPKENPDQKINIMMASGETPDLIITPSKDIYANLAQQGLLAPLGEALEQHGPRIMESVPEETWQAVTYDNQIYAIGVPQNQKSTFGMLVRTDILEELDIAIPKTLEEYDTAMRQIHDKKPDLIPYVGGAANNNGNAFGYIESFAGAFGLGAEYVVEDGEVVHTYTQPYAKDFLAYMRELYADGILGREYPVNKSANIQEKMISGQAVMTTAGWVDAKVITEALQEKQPDAKLELIHPPVGADGQFGYEQRTPVRVYMIVPRASAKVNEVVKFINAYMAEDVLKVVSYGWEGEHYTVKDGAIVAEPAAEDIRYRIYYQLWDSEENFVNRVTLKGFGPYYFPLTEFPTYTNIVQYAPPIATVEENAQTLTDLRNEYFIKIISGALPLEAFDEYVSKWESLGGKESLEEIRSWYATVQ</sequence>
<keyword evidence="4" id="KW-0564">Palmitate</keyword>
<keyword evidence="2 7" id="KW-0732">Signal</keyword>
<keyword evidence="1" id="KW-1003">Cell membrane</keyword>